<organism evidence="2 3">
    <name type="scientific">Candidatus Magasanikbacteria bacterium RIFCSPHIGHO2_01_FULL_47_8</name>
    <dbReference type="NCBI Taxonomy" id="1798673"/>
    <lineage>
        <taxon>Bacteria</taxon>
        <taxon>Candidatus Magasanikiibacteriota</taxon>
    </lineage>
</organism>
<reference evidence="2 3" key="1">
    <citation type="journal article" date="2016" name="Nat. Commun.">
        <title>Thousands of microbial genomes shed light on interconnected biogeochemical processes in an aquifer system.</title>
        <authorList>
            <person name="Anantharaman K."/>
            <person name="Brown C.T."/>
            <person name="Hug L.A."/>
            <person name="Sharon I."/>
            <person name="Castelle C.J."/>
            <person name="Probst A.J."/>
            <person name="Thomas B.C."/>
            <person name="Singh A."/>
            <person name="Wilkins M.J."/>
            <person name="Karaoz U."/>
            <person name="Brodie E.L."/>
            <person name="Williams K.H."/>
            <person name="Hubbard S.S."/>
            <person name="Banfield J.F."/>
        </authorList>
    </citation>
    <scope>NUCLEOTIDE SEQUENCE [LARGE SCALE GENOMIC DNA]</scope>
</reference>
<evidence type="ECO:0000313" key="3">
    <source>
        <dbReference type="Proteomes" id="UP000177953"/>
    </source>
</evidence>
<keyword evidence="1" id="KW-1133">Transmembrane helix</keyword>
<accession>A0A1F6MFE5</accession>
<name>A0A1F6MFE5_9BACT</name>
<dbReference type="Proteomes" id="UP000177953">
    <property type="component" value="Unassembled WGS sequence"/>
</dbReference>
<proteinExistence type="predicted"/>
<evidence type="ECO:0000256" key="1">
    <source>
        <dbReference type="SAM" id="Phobius"/>
    </source>
</evidence>
<dbReference type="EMBL" id="MFPU01000009">
    <property type="protein sequence ID" value="OGH70365.1"/>
    <property type="molecule type" value="Genomic_DNA"/>
</dbReference>
<protein>
    <submittedName>
        <fullName evidence="2">Uncharacterized protein</fullName>
    </submittedName>
</protein>
<dbReference type="AlphaFoldDB" id="A0A1F6MFE5"/>
<keyword evidence="1" id="KW-0472">Membrane</keyword>
<comment type="caution">
    <text evidence="2">The sequence shown here is derived from an EMBL/GenBank/DDBJ whole genome shotgun (WGS) entry which is preliminary data.</text>
</comment>
<evidence type="ECO:0000313" key="2">
    <source>
        <dbReference type="EMBL" id="OGH70365.1"/>
    </source>
</evidence>
<feature type="transmembrane region" description="Helical" evidence="1">
    <location>
        <begin position="7"/>
        <end position="33"/>
    </location>
</feature>
<keyword evidence="1" id="KW-0812">Transmembrane</keyword>
<gene>
    <name evidence="2" type="ORF">A2754_03140</name>
</gene>
<sequence length="399" mass="45202">MSKQKLFLYILSSVIAGATLISFILVLDLHFIYYSKTQPREVVLKVKDIPQVIPTTTTTSSYRNYDFGFEFNYSNDFYAVENYPPYILAKSYTSPGKEAQIVALSATDGKNYDQYGTPRFVAVYTMPQDTVALVMQKIITAKDQAQVGREQWCKINYKINDQIPQLDDFEQCAYYGGGWQYATTTFVGVDAIEAHFAGEGEAEPVIIVPSKKIAIRGVSKLLGSFDFFDKDRQFNDPATSLHFTCPSFWTCDLVEGQHYNSALGGDGLEYILRGRFEDHAELHTISTSTAEVNRLLEKEIVDYKENQQIDLSQLSKRCLLVATQQECNNYFFGTEVYDSPRHITINGVQATLFRKYQKNINFEETIIYAPAKGWVVSLYGQVNGGKKLSDMVLFSVVDK</sequence>